<dbReference type="SUPFAM" id="SSF55729">
    <property type="entry name" value="Acyl-CoA N-acyltransferases (Nat)"/>
    <property type="match status" value="1"/>
</dbReference>
<keyword evidence="2 4" id="KW-0808">Transferase</keyword>
<dbReference type="RefSeq" id="WP_279964453.1">
    <property type="nucleotide sequence ID" value="NZ_CP122537.1"/>
</dbReference>
<keyword evidence="3 4" id="KW-0012">Acyltransferase</keyword>
<keyword evidence="6" id="KW-1185">Reference proteome</keyword>
<dbReference type="NCBIfam" id="TIGR00667">
    <property type="entry name" value="aat"/>
    <property type="match status" value="1"/>
</dbReference>
<dbReference type="Pfam" id="PF03588">
    <property type="entry name" value="Leu_Phe_trans"/>
    <property type="match status" value="1"/>
</dbReference>
<accession>A0ABY8LBR9</accession>
<dbReference type="PANTHER" id="PTHR30098">
    <property type="entry name" value="LEUCYL/PHENYLALANYL-TRNA--PROTEIN TRANSFERASE"/>
    <property type="match status" value="1"/>
</dbReference>
<dbReference type="InterPro" id="IPR016181">
    <property type="entry name" value="Acyl_CoA_acyltransferase"/>
</dbReference>
<dbReference type="InterPro" id="IPR042203">
    <property type="entry name" value="Leu/Phe-tRNA_Trfase_C"/>
</dbReference>
<comment type="function">
    <text evidence="4">Functions in the N-end rule pathway of protein degradation where it conjugates Leu, Phe and, less efficiently, Met from aminoacyl-tRNAs to the N-termini of proteins containing an N-terminal arginine or lysine.</text>
</comment>
<evidence type="ECO:0000313" key="6">
    <source>
        <dbReference type="Proteomes" id="UP001243420"/>
    </source>
</evidence>
<keyword evidence="1 4" id="KW-0963">Cytoplasm</keyword>
<protein>
    <recommendedName>
        <fullName evidence="4">Leucyl/phenylalanyl-tRNA--protein transferase</fullName>
        <ecNumber evidence="4">2.3.2.6</ecNumber>
    </recommendedName>
    <alternativeName>
        <fullName evidence="4">L/F-transferase</fullName>
    </alternativeName>
    <alternativeName>
        <fullName evidence="4">Leucyltransferase</fullName>
    </alternativeName>
    <alternativeName>
        <fullName evidence="4">Phenyalanyltransferase</fullName>
    </alternativeName>
</protein>
<dbReference type="PANTHER" id="PTHR30098:SF2">
    <property type="entry name" value="LEUCYL_PHENYLALANYL-TRNA--PROTEIN TRANSFERASE"/>
    <property type="match status" value="1"/>
</dbReference>
<comment type="similarity">
    <text evidence="4">Belongs to the L/F-transferase family.</text>
</comment>
<evidence type="ECO:0000256" key="4">
    <source>
        <dbReference type="HAMAP-Rule" id="MF_00688"/>
    </source>
</evidence>
<comment type="catalytic activity">
    <reaction evidence="4">
        <text>N-terminal L-lysyl-[protein] + L-leucyl-tRNA(Leu) = N-terminal L-leucyl-L-lysyl-[protein] + tRNA(Leu) + H(+)</text>
        <dbReference type="Rhea" id="RHEA:12340"/>
        <dbReference type="Rhea" id="RHEA-COMP:9613"/>
        <dbReference type="Rhea" id="RHEA-COMP:9622"/>
        <dbReference type="Rhea" id="RHEA-COMP:12670"/>
        <dbReference type="Rhea" id="RHEA-COMP:12671"/>
        <dbReference type="ChEBI" id="CHEBI:15378"/>
        <dbReference type="ChEBI" id="CHEBI:65249"/>
        <dbReference type="ChEBI" id="CHEBI:78442"/>
        <dbReference type="ChEBI" id="CHEBI:78494"/>
        <dbReference type="ChEBI" id="CHEBI:133043"/>
        <dbReference type="EC" id="2.3.2.6"/>
    </reaction>
</comment>
<comment type="catalytic activity">
    <reaction evidence="4">
        <text>L-phenylalanyl-tRNA(Phe) + an N-terminal L-alpha-aminoacyl-[protein] = an N-terminal L-phenylalanyl-L-alpha-aminoacyl-[protein] + tRNA(Phe)</text>
        <dbReference type="Rhea" id="RHEA:43632"/>
        <dbReference type="Rhea" id="RHEA-COMP:9668"/>
        <dbReference type="Rhea" id="RHEA-COMP:9699"/>
        <dbReference type="Rhea" id="RHEA-COMP:10636"/>
        <dbReference type="Rhea" id="RHEA-COMP:10637"/>
        <dbReference type="ChEBI" id="CHEBI:78442"/>
        <dbReference type="ChEBI" id="CHEBI:78531"/>
        <dbReference type="ChEBI" id="CHEBI:78597"/>
        <dbReference type="ChEBI" id="CHEBI:83561"/>
        <dbReference type="EC" id="2.3.2.6"/>
    </reaction>
</comment>
<comment type="catalytic activity">
    <reaction evidence="4">
        <text>N-terminal L-arginyl-[protein] + L-leucyl-tRNA(Leu) = N-terminal L-leucyl-L-arginyl-[protein] + tRNA(Leu) + H(+)</text>
        <dbReference type="Rhea" id="RHEA:50416"/>
        <dbReference type="Rhea" id="RHEA-COMP:9613"/>
        <dbReference type="Rhea" id="RHEA-COMP:9622"/>
        <dbReference type="Rhea" id="RHEA-COMP:12672"/>
        <dbReference type="Rhea" id="RHEA-COMP:12673"/>
        <dbReference type="ChEBI" id="CHEBI:15378"/>
        <dbReference type="ChEBI" id="CHEBI:64719"/>
        <dbReference type="ChEBI" id="CHEBI:78442"/>
        <dbReference type="ChEBI" id="CHEBI:78494"/>
        <dbReference type="ChEBI" id="CHEBI:133044"/>
        <dbReference type="EC" id="2.3.2.6"/>
    </reaction>
</comment>
<dbReference type="EC" id="2.3.2.6" evidence="4"/>
<gene>
    <name evidence="4 5" type="primary">aat</name>
    <name evidence="5" type="ORF">P8627_12450</name>
</gene>
<dbReference type="Proteomes" id="UP001243420">
    <property type="component" value="Chromosome"/>
</dbReference>
<evidence type="ECO:0000313" key="5">
    <source>
        <dbReference type="EMBL" id="WGH77838.1"/>
    </source>
</evidence>
<evidence type="ECO:0000256" key="2">
    <source>
        <dbReference type="ARBA" id="ARBA00022679"/>
    </source>
</evidence>
<dbReference type="HAMAP" id="MF_00688">
    <property type="entry name" value="Leu_Phe_trans"/>
    <property type="match status" value="1"/>
</dbReference>
<proteinExistence type="inferred from homology"/>
<organism evidence="5 6">
    <name type="scientific">Jannaschia ovalis</name>
    <dbReference type="NCBI Taxonomy" id="3038773"/>
    <lineage>
        <taxon>Bacteria</taxon>
        <taxon>Pseudomonadati</taxon>
        <taxon>Pseudomonadota</taxon>
        <taxon>Alphaproteobacteria</taxon>
        <taxon>Rhodobacterales</taxon>
        <taxon>Roseobacteraceae</taxon>
        <taxon>Jannaschia</taxon>
    </lineage>
</organism>
<dbReference type="Gene3D" id="3.40.630.70">
    <property type="entry name" value="Leucyl/phenylalanyl-tRNA-protein transferase, C-terminal domain"/>
    <property type="match status" value="1"/>
</dbReference>
<comment type="subcellular location">
    <subcellularLocation>
        <location evidence="4">Cytoplasm</location>
    </subcellularLocation>
</comment>
<evidence type="ECO:0000256" key="3">
    <source>
        <dbReference type="ARBA" id="ARBA00023315"/>
    </source>
</evidence>
<sequence>MPHDPFAKIDARHVLMAYDHGVFPMAEGRDDPLIFFVDPERRGVMPLDGFRMSRSLAKVIRRGRFEVTLNQDFAGVVAGCADRDETWISPRIAAIYQELHAAGWAHSIEVRRDGELVGGLYGVTKGAAFFGESMFSAARDASKVAMAYTVALLRRQGFVLFDTQFLTEHLASLGAIEIPREAYRAQLRKALMREAVLEGPMPQSEEVMQLRSQTS</sequence>
<dbReference type="GO" id="GO:0008914">
    <property type="term" value="F:leucyl-tRNA--protein transferase activity"/>
    <property type="evidence" value="ECO:0007669"/>
    <property type="project" value="UniProtKB-EC"/>
</dbReference>
<dbReference type="InterPro" id="IPR004616">
    <property type="entry name" value="Leu/Phe-tRNA_Trfase"/>
</dbReference>
<name>A0ABY8LBR9_9RHOB</name>
<evidence type="ECO:0000256" key="1">
    <source>
        <dbReference type="ARBA" id="ARBA00022490"/>
    </source>
</evidence>
<dbReference type="EMBL" id="CP122537">
    <property type="protein sequence ID" value="WGH77838.1"/>
    <property type="molecule type" value="Genomic_DNA"/>
</dbReference>
<reference evidence="5 6" key="1">
    <citation type="submission" date="2023-04" db="EMBL/GenBank/DDBJ databases">
        <title>Jannaschia ovalis sp. nov., a marine bacterium isolated from sea tidal flat.</title>
        <authorList>
            <person name="Kwon D.Y."/>
            <person name="Kim J.-J."/>
        </authorList>
    </citation>
    <scope>NUCLEOTIDE SEQUENCE [LARGE SCALE GENOMIC DNA]</scope>
    <source>
        <strain evidence="5 6">GRR-S6-38</strain>
    </source>
</reference>